<dbReference type="Proteomes" id="UP001188597">
    <property type="component" value="Unassembled WGS sequence"/>
</dbReference>
<dbReference type="GO" id="GO:0000387">
    <property type="term" value="P:spliceosomal snRNP assembly"/>
    <property type="evidence" value="ECO:0007669"/>
    <property type="project" value="TreeGrafter"/>
</dbReference>
<comment type="subcellular location">
    <subcellularLocation>
        <location evidence="2">Cytoplasm</location>
    </subcellularLocation>
    <subcellularLocation>
        <location evidence="1">Nucleus</location>
    </subcellularLocation>
</comment>
<proteinExistence type="predicted"/>
<keyword evidence="7" id="KW-1185">Reference proteome</keyword>
<evidence type="ECO:0000256" key="5">
    <source>
        <dbReference type="SAM" id="MobiDB-lite"/>
    </source>
</evidence>
<evidence type="ECO:0000313" key="7">
    <source>
        <dbReference type="Proteomes" id="UP001188597"/>
    </source>
</evidence>
<dbReference type="InterPro" id="IPR011993">
    <property type="entry name" value="PH-like_dom_sf"/>
</dbReference>
<gene>
    <name evidence="6" type="ORF">RJ639_023805</name>
</gene>
<comment type="caution">
    <text evidence="6">The sequence shown here is derived from an EMBL/GenBank/DDBJ whole genome shotgun (WGS) entry which is preliminary data.</text>
</comment>
<keyword evidence="4" id="KW-0539">Nucleus</keyword>
<evidence type="ECO:0000256" key="1">
    <source>
        <dbReference type="ARBA" id="ARBA00004123"/>
    </source>
</evidence>
<protein>
    <recommendedName>
        <fullName evidence="8">Chloride conductance regulatory protein ICln</fullName>
    </recommendedName>
</protein>
<dbReference type="EMBL" id="JAVXUP010003631">
    <property type="protein sequence ID" value="KAK2998490.1"/>
    <property type="molecule type" value="Genomic_DNA"/>
</dbReference>
<reference evidence="6" key="1">
    <citation type="submission" date="2022-12" db="EMBL/GenBank/DDBJ databases">
        <title>Draft genome assemblies for two species of Escallonia (Escalloniales).</title>
        <authorList>
            <person name="Chanderbali A."/>
            <person name="Dervinis C."/>
            <person name="Anghel I."/>
            <person name="Soltis D."/>
            <person name="Soltis P."/>
            <person name="Zapata F."/>
        </authorList>
    </citation>
    <scope>NUCLEOTIDE SEQUENCE</scope>
    <source>
        <strain evidence="6">UCBG64.0493</strain>
        <tissue evidence="6">Leaf</tissue>
    </source>
</reference>
<dbReference type="GO" id="GO:0045292">
    <property type="term" value="P:mRNA cis splicing, via spliceosome"/>
    <property type="evidence" value="ECO:0007669"/>
    <property type="project" value="TreeGrafter"/>
</dbReference>
<dbReference type="InterPro" id="IPR039924">
    <property type="entry name" value="ICln/Lot5/Saf5"/>
</dbReference>
<evidence type="ECO:0008006" key="8">
    <source>
        <dbReference type="Google" id="ProtNLM"/>
    </source>
</evidence>
<feature type="region of interest" description="Disordered" evidence="5">
    <location>
        <begin position="196"/>
        <end position="216"/>
    </location>
</feature>
<dbReference type="Gene3D" id="2.30.29.30">
    <property type="entry name" value="Pleckstrin-homology domain (PH domain)/Phosphotyrosine-binding domain (PTB)"/>
    <property type="match status" value="1"/>
</dbReference>
<evidence type="ECO:0000256" key="2">
    <source>
        <dbReference type="ARBA" id="ARBA00004496"/>
    </source>
</evidence>
<dbReference type="PANTHER" id="PTHR21399">
    <property type="entry name" value="CHLORIDE CONDUCTANCE REGULATORY PROTEIN ICLN"/>
    <property type="match status" value="1"/>
</dbReference>
<organism evidence="6 7">
    <name type="scientific">Escallonia herrerae</name>
    <dbReference type="NCBI Taxonomy" id="1293975"/>
    <lineage>
        <taxon>Eukaryota</taxon>
        <taxon>Viridiplantae</taxon>
        <taxon>Streptophyta</taxon>
        <taxon>Embryophyta</taxon>
        <taxon>Tracheophyta</taxon>
        <taxon>Spermatophyta</taxon>
        <taxon>Magnoliopsida</taxon>
        <taxon>eudicotyledons</taxon>
        <taxon>Gunneridae</taxon>
        <taxon>Pentapetalae</taxon>
        <taxon>asterids</taxon>
        <taxon>campanulids</taxon>
        <taxon>Escalloniales</taxon>
        <taxon>Escalloniaceae</taxon>
        <taxon>Escallonia</taxon>
    </lineage>
</organism>
<accession>A0AA88UZN7</accession>
<evidence type="ECO:0000256" key="3">
    <source>
        <dbReference type="ARBA" id="ARBA00022490"/>
    </source>
</evidence>
<name>A0AA88UZN7_9ASTE</name>
<evidence type="ECO:0000256" key="4">
    <source>
        <dbReference type="ARBA" id="ARBA00023242"/>
    </source>
</evidence>
<evidence type="ECO:0000313" key="6">
    <source>
        <dbReference type="EMBL" id="KAK2998490.1"/>
    </source>
</evidence>
<dbReference type="GO" id="GO:0005829">
    <property type="term" value="C:cytosol"/>
    <property type="evidence" value="ECO:0007669"/>
    <property type="project" value="TreeGrafter"/>
</dbReference>
<keyword evidence="3" id="KW-0963">Cytoplasm</keyword>
<dbReference type="AlphaFoldDB" id="A0AA88UZN7"/>
<dbReference type="GO" id="GO:0034715">
    <property type="term" value="C:pICln-Sm protein complex"/>
    <property type="evidence" value="ECO:0007669"/>
    <property type="project" value="TreeGrafter"/>
</dbReference>
<dbReference type="Pfam" id="PF03517">
    <property type="entry name" value="Voldacs"/>
    <property type="match status" value="1"/>
</dbReference>
<dbReference type="GO" id="GO:0005681">
    <property type="term" value="C:spliceosomal complex"/>
    <property type="evidence" value="ECO:0007669"/>
    <property type="project" value="TreeGrafter"/>
</dbReference>
<dbReference type="PANTHER" id="PTHR21399:SF0">
    <property type="entry name" value="METHYLOSOME SUBUNIT PICLN"/>
    <property type="match status" value="1"/>
</dbReference>
<sequence>MAAGLRLFTERTSDGAGEPVLDSGDGEELVHVQPGVSIALGSQPPESSGTLYISTKYNTCLWIYYLLPFGLCLFHVTEQCGGLFCCRKVVWLSDSDRSKGYAVDFLSVSLHAVSRDPEAYPSPCIYTQIETGAEDEESEGSDSEHDDVFDLKKVTEMRLVPSDPSQFFCECAELNPEPVEAEEEHNWVFSAEMDAEATGADGEDFSGNSIGFSNGDHDLSRGVLELQINDQRFEDAEEMESDSNSRHQ</sequence>